<comment type="subcellular location">
    <subcellularLocation>
        <location evidence="1">Cell membrane</location>
        <topology evidence="1">Multi-pass membrane protein</topology>
    </subcellularLocation>
</comment>
<keyword evidence="5 8" id="KW-0812">Transmembrane</keyword>
<dbReference type="InterPro" id="IPR002549">
    <property type="entry name" value="AI-2E-like"/>
</dbReference>
<keyword evidence="6 8" id="KW-1133">Transmembrane helix</keyword>
<dbReference type="RefSeq" id="WP_161314929.1">
    <property type="nucleotide sequence ID" value="NZ_WTUW01000002.1"/>
</dbReference>
<evidence type="ECO:0000256" key="2">
    <source>
        <dbReference type="ARBA" id="ARBA00009773"/>
    </source>
</evidence>
<dbReference type="PANTHER" id="PTHR21716:SF53">
    <property type="entry name" value="PERMEASE PERM-RELATED"/>
    <property type="match status" value="1"/>
</dbReference>
<proteinExistence type="inferred from homology"/>
<protein>
    <submittedName>
        <fullName evidence="9">AI-2E family transporter</fullName>
    </submittedName>
</protein>
<sequence length="363" mass="39151">MTLKQQVRFWAIALVAFILFLVLLSNILLPFVLGMAVAYFLDPVADRMEAVGINRTAATAIIIGLFLVLVILSIILLVPVIIDQILGLLNNLPGYYQSLHDFFLPIIDRFIDIPALQENDELKKTIAQYVGEAVKGLGSLSKNIVGGGLAVVNMITLLVITPVVAFYLLRDWDYIVDRINGWLPHKNALQIRKLAGQIDDVLAGFVRGQSTVCLVLAIYYGVALMATGLEFGLVIGIVTGLISFIPFVGAIIGFVASVGVALFQFWPDFVMIGVVGAIFVVGQILEGYVLTPNLVGEKVGLHPVWVMFGLLAGGSLFGFVGVLIAIPMAAVVGVLSRFAIEQYLQSPLYGAPPPVDPDSTPED</sequence>
<feature type="transmembrane region" description="Helical" evidence="8">
    <location>
        <begin position="12"/>
        <end position="41"/>
    </location>
</feature>
<dbReference type="PANTHER" id="PTHR21716">
    <property type="entry name" value="TRANSMEMBRANE PROTEIN"/>
    <property type="match status" value="1"/>
</dbReference>
<evidence type="ECO:0000256" key="3">
    <source>
        <dbReference type="ARBA" id="ARBA00022448"/>
    </source>
</evidence>
<dbReference type="Proteomes" id="UP000476030">
    <property type="component" value="Unassembled WGS sequence"/>
</dbReference>
<dbReference type="EMBL" id="WTUW01000002">
    <property type="protein sequence ID" value="MZR30336.1"/>
    <property type="molecule type" value="Genomic_DNA"/>
</dbReference>
<evidence type="ECO:0000256" key="7">
    <source>
        <dbReference type="ARBA" id="ARBA00023136"/>
    </source>
</evidence>
<evidence type="ECO:0000313" key="9">
    <source>
        <dbReference type="EMBL" id="MZR30336.1"/>
    </source>
</evidence>
<dbReference type="GO" id="GO:0055085">
    <property type="term" value="P:transmembrane transport"/>
    <property type="evidence" value="ECO:0007669"/>
    <property type="project" value="TreeGrafter"/>
</dbReference>
<dbReference type="Pfam" id="PF01594">
    <property type="entry name" value="AI-2E_transport"/>
    <property type="match status" value="1"/>
</dbReference>
<dbReference type="GO" id="GO:0005886">
    <property type="term" value="C:plasma membrane"/>
    <property type="evidence" value="ECO:0007669"/>
    <property type="project" value="UniProtKB-SubCell"/>
</dbReference>
<keyword evidence="10" id="KW-1185">Reference proteome</keyword>
<feature type="transmembrane region" description="Helical" evidence="8">
    <location>
        <begin position="144"/>
        <end position="169"/>
    </location>
</feature>
<comment type="caution">
    <text evidence="9">The sequence shown here is derived from an EMBL/GenBank/DDBJ whole genome shotgun (WGS) entry which is preliminary data.</text>
</comment>
<feature type="transmembrane region" description="Helical" evidence="8">
    <location>
        <begin position="269"/>
        <end position="285"/>
    </location>
</feature>
<evidence type="ECO:0000256" key="1">
    <source>
        <dbReference type="ARBA" id="ARBA00004651"/>
    </source>
</evidence>
<name>A0A6L8W5C4_9PROT</name>
<evidence type="ECO:0000256" key="6">
    <source>
        <dbReference type="ARBA" id="ARBA00022989"/>
    </source>
</evidence>
<gene>
    <name evidence="9" type="ORF">GQE98_06765</name>
</gene>
<reference evidence="9 10" key="1">
    <citation type="submission" date="2019-12" db="EMBL/GenBank/DDBJ databases">
        <title>Snethiella sp. nov. sp. isolated from sea sand.</title>
        <authorList>
            <person name="Kim J."/>
            <person name="Jeong S.E."/>
            <person name="Jung H.S."/>
            <person name="Jeon C.O."/>
        </authorList>
    </citation>
    <scope>NUCLEOTIDE SEQUENCE [LARGE SCALE GENOMIC DNA]</scope>
    <source>
        <strain evidence="9 10">DP05</strain>
    </source>
</reference>
<organism evidence="9 10">
    <name type="scientific">Sneathiella litorea</name>
    <dbReference type="NCBI Taxonomy" id="2606216"/>
    <lineage>
        <taxon>Bacteria</taxon>
        <taxon>Pseudomonadati</taxon>
        <taxon>Pseudomonadota</taxon>
        <taxon>Alphaproteobacteria</taxon>
        <taxon>Sneathiellales</taxon>
        <taxon>Sneathiellaceae</taxon>
        <taxon>Sneathiella</taxon>
    </lineage>
</organism>
<feature type="transmembrane region" description="Helical" evidence="8">
    <location>
        <begin position="61"/>
        <end position="82"/>
    </location>
</feature>
<keyword evidence="3" id="KW-0813">Transport</keyword>
<evidence type="ECO:0000256" key="5">
    <source>
        <dbReference type="ARBA" id="ARBA00022692"/>
    </source>
</evidence>
<evidence type="ECO:0000256" key="4">
    <source>
        <dbReference type="ARBA" id="ARBA00022475"/>
    </source>
</evidence>
<comment type="similarity">
    <text evidence="2">Belongs to the autoinducer-2 exporter (AI-2E) (TC 2.A.86) family.</text>
</comment>
<dbReference type="AlphaFoldDB" id="A0A6L8W5C4"/>
<evidence type="ECO:0000256" key="8">
    <source>
        <dbReference type="SAM" id="Phobius"/>
    </source>
</evidence>
<feature type="transmembrane region" description="Helical" evidence="8">
    <location>
        <begin position="241"/>
        <end position="262"/>
    </location>
</feature>
<keyword evidence="4" id="KW-1003">Cell membrane</keyword>
<accession>A0A6L8W5C4</accession>
<feature type="transmembrane region" description="Helical" evidence="8">
    <location>
        <begin position="212"/>
        <end position="235"/>
    </location>
</feature>
<evidence type="ECO:0000313" key="10">
    <source>
        <dbReference type="Proteomes" id="UP000476030"/>
    </source>
</evidence>
<feature type="transmembrane region" description="Helical" evidence="8">
    <location>
        <begin position="305"/>
        <end position="335"/>
    </location>
</feature>
<keyword evidence="7 8" id="KW-0472">Membrane</keyword>